<dbReference type="PROSITE" id="PS51257">
    <property type="entry name" value="PROKAR_LIPOPROTEIN"/>
    <property type="match status" value="1"/>
</dbReference>
<comment type="caution">
    <text evidence="2">The sequence shown here is derived from an EMBL/GenBank/DDBJ whole genome shotgun (WGS) entry which is preliminary data.</text>
</comment>
<dbReference type="PANTHER" id="PTHR34504:SF2">
    <property type="entry name" value="UPF0150 PROTEIN SSL0259"/>
    <property type="match status" value="1"/>
</dbReference>
<protein>
    <recommendedName>
        <fullName evidence="1">HicB-like antitoxin of toxin-antitoxin system domain-containing protein</fullName>
    </recommendedName>
</protein>
<dbReference type="AlphaFoldDB" id="A0A2N3I8E7"/>
<proteinExistence type="predicted"/>
<gene>
    <name evidence="2" type="ORF">Rain11_2318</name>
</gene>
<name>A0A2N3I8E7_9BACT</name>
<keyword evidence="3" id="KW-1185">Reference proteome</keyword>
<dbReference type="EMBL" id="NKXO01000044">
    <property type="protein sequence ID" value="PKQ66597.1"/>
    <property type="molecule type" value="Genomic_DNA"/>
</dbReference>
<dbReference type="InterPro" id="IPR051404">
    <property type="entry name" value="TA_system_antitoxin"/>
</dbReference>
<dbReference type="Gene3D" id="3.30.160.250">
    <property type="match status" value="1"/>
</dbReference>
<dbReference type="InterPro" id="IPR031807">
    <property type="entry name" value="HicB-like"/>
</dbReference>
<feature type="domain" description="HicB-like antitoxin of toxin-antitoxin system" evidence="1">
    <location>
        <begin position="4"/>
        <end position="70"/>
    </location>
</feature>
<accession>A0A2N3I8E7</accession>
<dbReference type="InterPro" id="IPR035069">
    <property type="entry name" value="TTHA1013/TTHA0281-like"/>
</dbReference>
<reference evidence="2 3" key="1">
    <citation type="submission" date="2017-06" db="EMBL/GenBank/DDBJ databases">
        <title>Raineya orbicola gen. nov., sp. nov. a slightly thermophilic bacterium of the phylum Bacteroidetes and the description of Raineyaceae fam. nov.</title>
        <authorList>
            <person name="Albuquerque L."/>
            <person name="Polonia A.R.M."/>
            <person name="Barroso C."/>
            <person name="Froufe H.J.C."/>
            <person name="Lage O."/>
            <person name="Lobo-Da-Cunha A."/>
            <person name="Egas C."/>
            <person name="Da Costa M.S."/>
        </authorList>
    </citation>
    <scope>NUCLEOTIDE SEQUENCE [LARGE SCALE GENOMIC DNA]</scope>
    <source>
        <strain evidence="2 3">SPSPC-11</strain>
    </source>
</reference>
<dbReference type="Pfam" id="PF15919">
    <property type="entry name" value="HicB_lk_antitox"/>
    <property type="match status" value="1"/>
</dbReference>
<evidence type="ECO:0000313" key="3">
    <source>
        <dbReference type="Proteomes" id="UP000233387"/>
    </source>
</evidence>
<evidence type="ECO:0000259" key="1">
    <source>
        <dbReference type="Pfam" id="PF15919"/>
    </source>
</evidence>
<evidence type="ECO:0000313" key="2">
    <source>
        <dbReference type="EMBL" id="PKQ66597.1"/>
    </source>
</evidence>
<organism evidence="2 3">
    <name type="scientific">Raineya orbicola</name>
    <dbReference type="NCBI Taxonomy" id="2016530"/>
    <lineage>
        <taxon>Bacteria</taxon>
        <taxon>Pseudomonadati</taxon>
        <taxon>Bacteroidota</taxon>
        <taxon>Cytophagia</taxon>
        <taxon>Cytophagales</taxon>
        <taxon>Raineyaceae</taxon>
        <taxon>Raineya</taxon>
    </lineage>
</organism>
<sequence length="75" mass="8653">MYTYRIILQKEPEGGYTVFVPALSGCITYGETIDEAIEMAKEAIEVYIEELKDRGEPIPDDSNTLEYSRNFFQYS</sequence>
<dbReference type="RefSeq" id="WP_101359580.1">
    <property type="nucleotide sequence ID" value="NZ_NKXO01000044.1"/>
</dbReference>
<dbReference type="PANTHER" id="PTHR34504">
    <property type="entry name" value="ANTITOXIN HICB"/>
    <property type="match status" value="1"/>
</dbReference>
<dbReference type="OrthoDB" id="5419659at2"/>
<dbReference type="SUPFAM" id="SSF143100">
    <property type="entry name" value="TTHA1013/TTHA0281-like"/>
    <property type="match status" value="1"/>
</dbReference>
<dbReference type="Proteomes" id="UP000233387">
    <property type="component" value="Unassembled WGS sequence"/>
</dbReference>